<organism evidence="4 5">
    <name type="scientific">Paenibacillus shunpengii</name>
    <dbReference type="NCBI Taxonomy" id="2054424"/>
    <lineage>
        <taxon>Bacteria</taxon>
        <taxon>Bacillati</taxon>
        <taxon>Bacillota</taxon>
        <taxon>Bacilli</taxon>
        <taxon>Bacillales</taxon>
        <taxon>Paenibacillaceae</taxon>
        <taxon>Paenibacillus</taxon>
    </lineage>
</organism>
<dbReference type="Pfam" id="PF00144">
    <property type="entry name" value="Beta-lactamase"/>
    <property type="match status" value="1"/>
</dbReference>
<name>A0ABW5SQT0_9BACL</name>
<evidence type="ECO:0000313" key="4">
    <source>
        <dbReference type="EMBL" id="MFD2701659.1"/>
    </source>
</evidence>
<dbReference type="RefSeq" id="WP_090725883.1">
    <property type="nucleotide sequence ID" value="NZ_JBHUMJ010000003.1"/>
</dbReference>
<feature type="signal peptide" evidence="1">
    <location>
        <begin position="1"/>
        <end position="39"/>
    </location>
</feature>
<dbReference type="Proteomes" id="UP001597540">
    <property type="component" value="Unassembled WGS sequence"/>
</dbReference>
<dbReference type="InterPro" id="IPR012338">
    <property type="entry name" value="Beta-lactam/transpept-like"/>
</dbReference>
<dbReference type="PANTHER" id="PTHR46825">
    <property type="entry name" value="D-ALANYL-D-ALANINE-CARBOXYPEPTIDASE/ENDOPEPTIDASE AMPH"/>
    <property type="match status" value="1"/>
</dbReference>
<feature type="domain" description="Beta-lactamase-related" evidence="2">
    <location>
        <begin position="178"/>
        <end position="466"/>
    </location>
</feature>
<feature type="chain" id="PRO_5047542054" evidence="1">
    <location>
        <begin position="40"/>
        <end position="481"/>
    </location>
</feature>
<dbReference type="GO" id="GO:0016787">
    <property type="term" value="F:hydrolase activity"/>
    <property type="evidence" value="ECO:0007669"/>
    <property type="project" value="UniProtKB-KW"/>
</dbReference>
<keyword evidence="1" id="KW-0732">Signal</keyword>
<proteinExistence type="predicted"/>
<reference evidence="5" key="1">
    <citation type="journal article" date="2019" name="Int. J. Syst. Evol. Microbiol.">
        <title>The Global Catalogue of Microorganisms (GCM) 10K type strain sequencing project: providing services to taxonomists for standard genome sequencing and annotation.</title>
        <authorList>
            <consortium name="The Broad Institute Genomics Platform"/>
            <consortium name="The Broad Institute Genome Sequencing Center for Infectious Disease"/>
            <person name="Wu L."/>
            <person name="Ma J."/>
        </authorList>
    </citation>
    <scope>NUCLEOTIDE SEQUENCE [LARGE SCALE GENOMIC DNA]</scope>
    <source>
        <strain evidence="5">KCTC 33849</strain>
    </source>
</reference>
<dbReference type="Gene3D" id="3.40.710.10">
    <property type="entry name" value="DD-peptidase/beta-lactamase superfamily"/>
    <property type="match status" value="1"/>
</dbReference>
<dbReference type="PANTHER" id="PTHR46825:SF9">
    <property type="entry name" value="BETA-LACTAMASE-RELATED DOMAIN-CONTAINING PROTEIN"/>
    <property type="match status" value="1"/>
</dbReference>
<evidence type="ECO:0000256" key="1">
    <source>
        <dbReference type="SAM" id="SignalP"/>
    </source>
</evidence>
<dbReference type="InterPro" id="IPR001466">
    <property type="entry name" value="Beta-lactam-related"/>
</dbReference>
<accession>A0ABW5SQT0</accession>
<evidence type="ECO:0000313" key="5">
    <source>
        <dbReference type="Proteomes" id="UP001597540"/>
    </source>
</evidence>
<dbReference type="InterPro" id="IPR012854">
    <property type="entry name" value="Cu_amine_oxidase-like_N"/>
</dbReference>
<keyword evidence="5" id="KW-1185">Reference proteome</keyword>
<dbReference type="InterPro" id="IPR036582">
    <property type="entry name" value="Mao_N_sf"/>
</dbReference>
<keyword evidence="4" id="KW-0378">Hydrolase</keyword>
<sequence>MIRFSTSVHKISMFNRTLSAILVTSALLSQSVGISPVQAASAASVASAVTKPASITVDSQSVTWEYAPFVEKGTTYAPLRQAAAALGGQVKWNQAKQTVEIYDHGDTITHRAGTNVIQINEVRLMLPAPSKNMSGTLMIPLRSLSDAMKAGLQLTNTSSQMIITLKSDSSTIMSSESAAIDQYLKEAGYSGIALIASNGDIQLRKGYGLSDHNSLVRPDQKSRIASITKGFTAAAIMQQVQQGNISLEDPVSKYVSGIDRGNEITIHMLLSHTSGLPSNFTRAEGITMEDTLAEIRTKKLMAEPGAEYRYSNNGYILLAAILERVSGKEYGVYLHEQFFKPIGMKDTGTATPSTKTIKGYTDQKGTWAEASYYVSQSGTGTLYSTVDDLLKWDQALRGNKVLSEEIQETMYTPYSDRNYGYGWMVSETEEGTVVFHNGSGTGYSTGISRNLDNGITVILLGNHAGMDMTGMLNHIQEMALK</sequence>
<comment type="caution">
    <text evidence="4">The sequence shown here is derived from an EMBL/GenBank/DDBJ whole genome shotgun (WGS) entry which is preliminary data.</text>
</comment>
<dbReference type="EMBL" id="JBHUMJ010000003">
    <property type="protein sequence ID" value="MFD2701659.1"/>
    <property type="molecule type" value="Genomic_DNA"/>
</dbReference>
<protein>
    <submittedName>
        <fullName evidence="4">Serine hydrolase</fullName>
    </submittedName>
</protein>
<dbReference type="Pfam" id="PF07833">
    <property type="entry name" value="Cu_amine_oxidN1"/>
    <property type="match status" value="1"/>
</dbReference>
<dbReference type="SUPFAM" id="SSF56601">
    <property type="entry name" value="beta-lactamase/transpeptidase-like"/>
    <property type="match status" value="1"/>
</dbReference>
<dbReference type="SUPFAM" id="SSF55383">
    <property type="entry name" value="Copper amine oxidase, domain N"/>
    <property type="match status" value="1"/>
</dbReference>
<dbReference type="Gene3D" id="3.30.457.10">
    <property type="entry name" value="Copper amine oxidase-like, N-terminal domain"/>
    <property type="match status" value="1"/>
</dbReference>
<gene>
    <name evidence="4" type="ORF">ACFSVM_14445</name>
</gene>
<evidence type="ECO:0000259" key="2">
    <source>
        <dbReference type="Pfam" id="PF00144"/>
    </source>
</evidence>
<dbReference type="InterPro" id="IPR050491">
    <property type="entry name" value="AmpC-like"/>
</dbReference>
<feature type="domain" description="Copper amine oxidase-like N-terminal" evidence="3">
    <location>
        <begin position="57"/>
        <end position="163"/>
    </location>
</feature>
<evidence type="ECO:0000259" key="3">
    <source>
        <dbReference type="Pfam" id="PF07833"/>
    </source>
</evidence>